<dbReference type="RefSeq" id="WP_021689282.1">
    <property type="nucleotide sequence ID" value="NZ_BASZ01000002.1"/>
</dbReference>
<dbReference type="Proteomes" id="UP000016568">
    <property type="component" value="Unassembled WGS sequence"/>
</dbReference>
<dbReference type="Pfam" id="PF06078">
    <property type="entry name" value="DUF937"/>
    <property type="match status" value="1"/>
</dbReference>
<sequence length="188" mass="18170">MNIADVLKQTGALDTISRQLGIDPAMAQVGADALLPAILGGFKKQGDSGLGGLVDAIGNAGQNDTGSGNVVLGQIFGSKDVSRTVADQASQSTGIDPALLKKMLPLLAMVVTAYLAKSGGQAGGAAADGAGGGLGGIFGQILGGLGGAQAQQGGLGSLGGLASLIDLDGDGNPLDDILGMAAKFGRPS</sequence>
<gene>
    <name evidence="1" type="ORF">NT2_02_04580</name>
</gene>
<reference evidence="1 2" key="1">
    <citation type="submission" date="2013-09" db="EMBL/GenBank/DDBJ databases">
        <title>Whole genome shotgun sequence of Novosphingobium tardaugens NBRC 16725.</title>
        <authorList>
            <person name="Isaki S."/>
            <person name="Hosoyama A."/>
            <person name="Tsuchikane K."/>
            <person name="Katsumata H."/>
            <person name="Ando Y."/>
            <person name="Yamazaki S."/>
            <person name="Fujita N."/>
        </authorList>
    </citation>
    <scope>NUCLEOTIDE SEQUENCE [LARGE SCALE GENOMIC DNA]</scope>
    <source>
        <strain evidence="1 2">NBRC 16725</strain>
    </source>
</reference>
<accession>U2YJ22</accession>
<evidence type="ECO:0008006" key="3">
    <source>
        <dbReference type="Google" id="ProtNLM"/>
    </source>
</evidence>
<protein>
    <recommendedName>
        <fullName evidence="3">DUF937 domain-containing protein</fullName>
    </recommendedName>
</protein>
<evidence type="ECO:0000313" key="2">
    <source>
        <dbReference type="Proteomes" id="UP000016568"/>
    </source>
</evidence>
<dbReference type="OrthoDB" id="5526542at2"/>
<dbReference type="eggNOG" id="COG5403">
    <property type="taxonomic scope" value="Bacteria"/>
</dbReference>
<organism evidence="1 2">
    <name type="scientific">Caenibius tardaugens NBRC 16725</name>
    <dbReference type="NCBI Taxonomy" id="1219035"/>
    <lineage>
        <taxon>Bacteria</taxon>
        <taxon>Pseudomonadati</taxon>
        <taxon>Pseudomonadota</taxon>
        <taxon>Alphaproteobacteria</taxon>
        <taxon>Sphingomonadales</taxon>
        <taxon>Erythrobacteraceae</taxon>
        <taxon>Caenibius</taxon>
    </lineage>
</organism>
<evidence type="ECO:0000313" key="1">
    <source>
        <dbReference type="EMBL" id="GAD48375.1"/>
    </source>
</evidence>
<comment type="caution">
    <text evidence="1">The sequence shown here is derived from an EMBL/GenBank/DDBJ whole genome shotgun (WGS) entry which is preliminary data.</text>
</comment>
<name>U2YJ22_9SPHN</name>
<keyword evidence="2" id="KW-1185">Reference proteome</keyword>
<dbReference type="EMBL" id="BASZ01000002">
    <property type="protein sequence ID" value="GAD48375.1"/>
    <property type="molecule type" value="Genomic_DNA"/>
</dbReference>
<dbReference type="AlphaFoldDB" id="U2YJ22"/>
<dbReference type="KEGG" id="ntd:EGO55_01840"/>
<dbReference type="InterPro" id="IPR009282">
    <property type="entry name" value="DUF937"/>
</dbReference>
<proteinExistence type="predicted"/>